<dbReference type="Gene3D" id="3.40.33.10">
    <property type="entry name" value="CAP"/>
    <property type="match status" value="1"/>
</dbReference>
<reference evidence="2" key="1">
    <citation type="submission" date="2020-05" db="EMBL/GenBank/DDBJ databases">
        <authorList>
            <person name="Chiriac C."/>
            <person name="Salcher M."/>
            <person name="Ghai R."/>
            <person name="Kavagutti S V."/>
        </authorList>
    </citation>
    <scope>NUCLEOTIDE SEQUENCE</scope>
</reference>
<dbReference type="EMBL" id="CAEZXR010000250">
    <property type="protein sequence ID" value="CAB4720364.1"/>
    <property type="molecule type" value="Genomic_DNA"/>
</dbReference>
<dbReference type="Pfam" id="PF00188">
    <property type="entry name" value="CAP"/>
    <property type="match status" value="1"/>
</dbReference>
<dbReference type="AlphaFoldDB" id="A0A6J6RKQ3"/>
<sequence>MTLRFVAVLMILLGGVGLPAQAASTDGSSTAGAHQRTQASSRYQTRLLRQINVERAAAGRRAIKRVDGCADTMATRWAVHLASIETLVHRDQTEVLEACDFVWAGETLVRGTDLGPRRAVGAWMDSPPHRAVLLMARARVAGIGVRVRDGVVYVVLNLGRPT</sequence>
<organism evidence="2">
    <name type="scientific">freshwater metagenome</name>
    <dbReference type="NCBI Taxonomy" id="449393"/>
    <lineage>
        <taxon>unclassified sequences</taxon>
        <taxon>metagenomes</taxon>
        <taxon>ecological metagenomes</taxon>
    </lineage>
</organism>
<proteinExistence type="predicted"/>
<name>A0A6J6RKQ3_9ZZZZ</name>
<accession>A0A6J6RKQ3</accession>
<evidence type="ECO:0000259" key="1">
    <source>
        <dbReference type="Pfam" id="PF00188"/>
    </source>
</evidence>
<gene>
    <name evidence="2" type="ORF">UFOPK2579_01933</name>
</gene>
<dbReference type="SUPFAM" id="SSF55797">
    <property type="entry name" value="PR-1-like"/>
    <property type="match status" value="1"/>
</dbReference>
<evidence type="ECO:0000313" key="2">
    <source>
        <dbReference type="EMBL" id="CAB4720364.1"/>
    </source>
</evidence>
<protein>
    <submittedName>
        <fullName evidence="2">Unannotated protein</fullName>
    </submittedName>
</protein>
<dbReference type="InterPro" id="IPR035940">
    <property type="entry name" value="CAP_sf"/>
</dbReference>
<dbReference type="InterPro" id="IPR014044">
    <property type="entry name" value="CAP_dom"/>
</dbReference>
<feature type="domain" description="SCP" evidence="1">
    <location>
        <begin position="48"/>
        <end position="156"/>
    </location>
</feature>